<organism evidence="3">
    <name type="scientific">Medioppia subpectinata</name>
    <dbReference type="NCBI Taxonomy" id="1979941"/>
    <lineage>
        <taxon>Eukaryota</taxon>
        <taxon>Metazoa</taxon>
        <taxon>Ecdysozoa</taxon>
        <taxon>Arthropoda</taxon>
        <taxon>Chelicerata</taxon>
        <taxon>Arachnida</taxon>
        <taxon>Acari</taxon>
        <taxon>Acariformes</taxon>
        <taxon>Sarcoptiformes</taxon>
        <taxon>Oribatida</taxon>
        <taxon>Brachypylina</taxon>
        <taxon>Oppioidea</taxon>
        <taxon>Oppiidae</taxon>
        <taxon>Medioppia</taxon>
    </lineage>
</organism>
<evidence type="ECO:0000313" key="3">
    <source>
        <dbReference type="EMBL" id="CAD7626251.1"/>
    </source>
</evidence>
<proteinExistence type="predicted"/>
<protein>
    <recommendedName>
        <fullName evidence="2">GH18 domain-containing protein</fullName>
    </recommendedName>
</protein>
<dbReference type="Proteomes" id="UP000759131">
    <property type="component" value="Unassembled WGS sequence"/>
</dbReference>
<feature type="domain" description="GH18" evidence="2">
    <location>
        <begin position="22"/>
        <end position="326"/>
    </location>
</feature>
<dbReference type="EMBL" id="OC858263">
    <property type="protein sequence ID" value="CAD7626251.1"/>
    <property type="molecule type" value="Genomic_DNA"/>
</dbReference>
<dbReference type="InterPro" id="IPR052750">
    <property type="entry name" value="GH18_Chitinase"/>
</dbReference>
<reference evidence="3" key="1">
    <citation type="submission" date="2020-11" db="EMBL/GenBank/DDBJ databases">
        <authorList>
            <person name="Tran Van P."/>
        </authorList>
    </citation>
    <scope>NUCLEOTIDE SEQUENCE</scope>
</reference>
<dbReference type="InterPro" id="IPR017853">
    <property type="entry name" value="GH"/>
</dbReference>
<keyword evidence="1" id="KW-0732">Signal</keyword>
<accession>A0A7R9PZ74</accession>
<dbReference type="PROSITE" id="PS51910">
    <property type="entry name" value="GH18_2"/>
    <property type="match status" value="1"/>
</dbReference>
<dbReference type="Gene3D" id="3.20.20.80">
    <property type="entry name" value="Glycosidases"/>
    <property type="match status" value="1"/>
</dbReference>
<dbReference type="SUPFAM" id="SSF51445">
    <property type="entry name" value="(Trans)glycosidases"/>
    <property type="match status" value="1"/>
</dbReference>
<name>A0A7R9PZ74_9ACAR</name>
<evidence type="ECO:0000313" key="4">
    <source>
        <dbReference type="Proteomes" id="UP000759131"/>
    </source>
</evidence>
<keyword evidence="4" id="KW-1185">Reference proteome</keyword>
<dbReference type="GO" id="GO:0005975">
    <property type="term" value="P:carbohydrate metabolic process"/>
    <property type="evidence" value="ECO:0007669"/>
    <property type="project" value="InterPro"/>
</dbReference>
<feature type="chain" id="PRO_5035680588" description="GH18 domain-containing protein" evidence="1">
    <location>
        <begin position="20"/>
        <end position="326"/>
    </location>
</feature>
<dbReference type="PANTHER" id="PTHR42976">
    <property type="entry name" value="BIFUNCTIONAL CHITINASE/LYSOZYME-RELATED"/>
    <property type="match status" value="1"/>
</dbReference>
<dbReference type="EMBL" id="CAJPIZ010003688">
    <property type="protein sequence ID" value="CAG2106681.1"/>
    <property type="molecule type" value="Genomic_DNA"/>
</dbReference>
<feature type="signal peptide" evidence="1">
    <location>
        <begin position="1"/>
        <end position="19"/>
    </location>
</feature>
<sequence>MFALKVGLVVVSMISVAIGAGIRAAPYYMPLDNNGQDFDMAKVIQASGVKQFILAFALASDDGQCIPTWDGKLNQKVADDTVVLGKVKAIRAAGGDVSVSFGGYNGVDLGKACHDVNSLANAYQIVIDKYSLTNVDFDVEHDNLGDVQGETRRFQAIKLLQQKAKSSGKQLFVTLTLPSTTVGLSDLGKNEIKRGVELGAKMDLYKIMAFDYGGPGADQVNSVISVMEQIHKQLKELRKDLNDQQVYAATGLILMNGHTDQPSELYTIDTFRKLIDYANQKHLGRVSYWALNRDRKCTKPVGWVDGSCSSLEQQPWDFTKTLANFH</sequence>
<gene>
    <name evidence="3" type="ORF">OSB1V03_LOCUS6684</name>
</gene>
<evidence type="ECO:0000256" key="1">
    <source>
        <dbReference type="SAM" id="SignalP"/>
    </source>
</evidence>
<dbReference type="PANTHER" id="PTHR42976:SF1">
    <property type="entry name" value="GH18 DOMAIN-CONTAINING PROTEIN-RELATED"/>
    <property type="match status" value="1"/>
</dbReference>
<dbReference type="OrthoDB" id="6498260at2759"/>
<dbReference type="AlphaFoldDB" id="A0A7R9PZ74"/>
<evidence type="ECO:0000259" key="2">
    <source>
        <dbReference type="PROSITE" id="PS51910"/>
    </source>
</evidence>
<dbReference type="InterPro" id="IPR001223">
    <property type="entry name" value="Glyco_hydro18_cat"/>
</dbReference>